<comment type="caution">
    <text evidence="6">The sequence shown here is derived from an EMBL/GenBank/DDBJ whole genome shotgun (WGS) entry which is preliminary data.</text>
</comment>
<dbReference type="Gene3D" id="2.130.10.30">
    <property type="entry name" value="Regulator of chromosome condensation 1/beta-lactamase-inhibitor protein II"/>
    <property type="match status" value="1"/>
</dbReference>
<feature type="compositionally biased region" description="Low complexity" evidence="4">
    <location>
        <begin position="1"/>
        <end position="15"/>
    </location>
</feature>
<evidence type="ECO:0000313" key="6">
    <source>
        <dbReference type="EMBL" id="KAK4452670.1"/>
    </source>
</evidence>
<feature type="repeat" description="RCC1" evidence="3">
    <location>
        <begin position="558"/>
        <end position="611"/>
    </location>
</feature>
<dbReference type="GO" id="GO:0005085">
    <property type="term" value="F:guanyl-nucleotide exchange factor activity"/>
    <property type="evidence" value="ECO:0007669"/>
    <property type="project" value="TreeGrafter"/>
</dbReference>
<dbReference type="InterPro" id="IPR009091">
    <property type="entry name" value="RCC1/BLIP-II"/>
</dbReference>
<organism evidence="6 7">
    <name type="scientific">Podospora aff. communis PSN243</name>
    <dbReference type="NCBI Taxonomy" id="3040156"/>
    <lineage>
        <taxon>Eukaryota</taxon>
        <taxon>Fungi</taxon>
        <taxon>Dikarya</taxon>
        <taxon>Ascomycota</taxon>
        <taxon>Pezizomycotina</taxon>
        <taxon>Sordariomycetes</taxon>
        <taxon>Sordariomycetidae</taxon>
        <taxon>Sordariales</taxon>
        <taxon>Podosporaceae</taxon>
        <taxon>Podospora</taxon>
    </lineage>
</organism>
<dbReference type="EMBL" id="MU865923">
    <property type="protein sequence ID" value="KAK4452670.1"/>
    <property type="molecule type" value="Genomic_DNA"/>
</dbReference>
<dbReference type="PROSITE" id="PS50012">
    <property type="entry name" value="RCC1_3"/>
    <property type="match status" value="6"/>
</dbReference>
<dbReference type="Proteomes" id="UP001321760">
    <property type="component" value="Unassembled WGS sequence"/>
</dbReference>
<dbReference type="SUPFAM" id="SSF50985">
    <property type="entry name" value="RCC1/BLIP-II"/>
    <property type="match status" value="1"/>
</dbReference>
<dbReference type="PROSITE" id="PS00626">
    <property type="entry name" value="RCC1_2"/>
    <property type="match status" value="2"/>
</dbReference>
<evidence type="ECO:0000256" key="1">
    <source>
        <dbReference type="ARBA" id="ARBA00022658"/>
    </source>
</evidence>
<dbReference type="GO" id="GO:0005737">
    <property type="term" value="C:cytoplasm"/>
    <property type="evidence" value="ECO:0007669"/>
    <property type="project" value="TreeGrafter"/>
</dbReference>
<evidence type="ECO:0000256" key="3">
    <source>
        <dbReference type="PROSITE-ProRule" id="PRU00235"/>
    </source>
</evidence>
<dbReference type="AlphaFoldDB" id="A0AAV9GYB0"/>
<feature type="compositionally biased region" description="Basic and acidic residues" evidence="4">
    <location>
        <begin position="92"/>
        <end position="102"/>
    </location>
</feature>
<dbReference type="PANTHER" id="PTHR45982">
    <property type="entry name" value="REGULATOR OF CHROMOSOME CONDENSATION"/>
    <property type="match status" value="1"/>
</dbReference>
<keyword evidence="2" id="KW-0677">Repeat</keyword>
<feature type="repeat" description="RCC1" evidence="3">
    <location>
        <begin position="493"/>
        <end position="557"/>
    </location>
</feature>
<feature type="region of interest" description="Disordered" evidence="4">
    <location>
        <begin position="1"/>
        <end position="177"/>
    </location>
</feature>
<feature type="compositionally biased region" description="Low complexity" evidence="4">
    <location>
        <begin position="146"/>
        <end position="174"/>
    </location>
</feature>
<feature type="compositionally biased region" description="Low complexity" evidence="4">
    <location>
        <begin position="47"/>
        <end position="91"/>
    </location>
</feature>
<dbReference type="PANTHER" id="PTHR45982:SF1">
    <property type="entry name" value="REGULATOR OF CHROMOSOME CONDENSATION"/>
    <property type="match status" value="1"/>
</dbReference>
<dbReference type="PROSITE" id="PS00625">
    <property type="entry name" value="RCC1_1"/>
    <property type="match status" value="1"/>
</dbReference>
<evidence type="ECO:0000256" key="2">
    <source>
        <dbReference type="ARBA" id="ARBA00022737"/>
    </source>
</evidence>
<proteinExistence type="predicted"/>
<evidence type="ECO:0000256" key="4">
    <source>
        <dbReference type="SAM" id="MobiDB-lite"/>
    </source>
</evidence>
<keyword evidence="7" id="KW-1185">Reference proteome</keyword>
<dbReference type="PRINTS" id="PR00633">
    <property type="entry name" value="RCCNDNSATION"/>
</dbReference>
<feature type="compositionally biased region" description="Acidic residues" evidence="4">
    <location>
        <begin position="274"/>
        <end position="286"/>
    </location>
</feature>
<feature type="domain" description="RCC1-like" evidence="5">
    <location>
        <begin position="193"/>
        <end position="606"/>
    </location>
</feature>
<keyword evidence="1" id="KW-0344">Guanine-nucleotide releasing factor</keyword>
<sequence>MPPKKATASAAATRDTAAKKKAAATKKSTPAPADESEPEQKKKTVTKKTTAAAAKKTAPATKKAAPAKAAPAKAAPAKKAAPTKKASTKTQKTSEESDKENAGAKAAAKRKRDEESEDEEEPEEDKETEPETGDEGGKRATKRAKVSPAKPAATKKAAPAKAPAVKKAPAAKKVPAVKKKKIINQPPTQVMDIFVFGEGSSGELGLGALKYDGKKPIDVKRPRINHNLKDVVQVACGGMHVAVLTKDNKILTWGVNDQGALGRDTTWSGGLRDMDEDSDSEDDDDTGLNPHESTPGEVDVSEVPEGTKWAQVVASDSATFALTDMGEVYGWGTFRSNEGILGFSRSALVQTKPALVPELSKVKQLAAGANHILALDEKNKIYAWGAGQQAQLARRLLERDDSAALYPSGIGSLPGRAKADKLSCGSYHCFVVDTKSRVIGWGLNNYAELAIEAEVGTDGGFILKPQLVEFLSDKQVIQVAGGEHHSLACTANGELLTWGRIDGHQVGHPSEAFTEDNTVWDEKNNPRVLVEPLPIKGVSDIVKVAAGTDHSFAITKDGKVYSWGFSANYQTGQGTTEDIPVPTLIDNSAIRDRKIIFAGAGGQYSILGAEAEE</sequence>
<reference evidence="6" key="1">
    <citation type="journal article" date="2023" name="Mol. Phylogenet. Evol.">
        <title>Genome-scale phylogeny and comparative genomics of the fungal order Sordariales.</title>
        <authorList>
            <person name="Hensen N."/>
            <person name="Bonometti L."/>
            <person name="Westerberg I."/>
            <person name="Brannstrom I.O."/>
            <person name="Guillou S."/>
            <person name="Cros-Aarteil S."/>
            <person name="Calhoun S."/>
            <person name="Haridas S."/>
            <person name="Kuo A."/>
            <person name="Mondo S."/>
            <person name="Pangilinan J."/>
            <person name="Riley R."/>
            <person name="LaButti K."/>
            <person name="Andreopoulos B."/>
            <person name="Lipzen A."/>
            <person name="Chen C."/>
            <person name="Yan M."/>
            <person name="Daum C."/>
            <person name="Ng V."/>
            <person name="Clum A."/>
            <person name="Steindorff A."/>
            <person name="Ohm R.A."/>
            <person name="Martin F."/>
            <person name="Silar P."/>
            <person name="Natvig D.O."/>
            <person name="Lalanne C."/>
            <person name="Gautier V."/>
            <person name="Ament-Velasquez S.L."/>
            <person name="Kruys A."/>
            <person name="Hutchinson M.I."/>
            <person name="Powell A.J."/>
            <person name="Barry K."/>
            <person name="Miller A.N."/>
            <person name="Grigoriev I.V."/>
            <person name="Debuchy R."/>
            <person name="Gladieux P."/>
            <person name="Hiltunen Thoren M."/>
            <person name="Johannesson H."/>
        </authorList>
    </citation>
    <scope>NUCLEOTIDE SEQUENCE</scope>
    <source>
        <strain evidence="6">PSN243</strain>
    </source>
</reference>
<feature type="repeat" description="RCC1" evidence="3">
    <location>
        <begin position="191"/>
        <end position="247"/>
    </location>
</feature>
<dbReference type="Pfam" id="PF25390">
    <property type="entry name" value="WD40_RLD"/>
    <property type="match status" value="1"/>
</dbReference>
<dbReference type="InterPro" id="IPR051553">
    <property type="entry name" value="Ran_GTPase-activating"/>
</dbReference>
<reference evidence="6" key="2">
    <citation type="submission" date="2023-05" db="EMBL/GenBank/DDBJ databases">
        <authorList>
            <consortium name="Lawrence Berkeley National Laboratory"/>
            <person name="Steindorff A."/>
            <person name="Hensen N."/>
            <person name="Bonometti L."/>
            <person name="Westerberg I."/>
            <person name="Brannstrom I.O."/>
            <person name="Guillou S."/>
            <person name="Cros-Aarteil S."/>
            <person name="Calhoun S."/>
            <person name="Haridas S."/>
            <person name="Kuo A."/>
            <person name="Mondo S."/>
            <person name="Pangilinan J."/>
            <person name="Riley R."/>
            <person name="Labutti K."/>
            <person name="Andreopoulos B."/>
            <person name="Lipzen A."/>
            <person name="Chen C."/>
            <person name="Yanf M."/>
            <person name="Daum C."/>
            <person name="Ng V."/>
            <person name="Clum A."/>
            <person name="Ohm R."/>
            <person name="Martin F."/>
            <person name="Silar P."/>
            <person name="Natvig D."/>
            <person name="Lalanne C."/>
            <person name="Gautier V."/>
            <person name="Ament-Velasquez S.L."/>
            <person name="Kruys A."/>
            <person name="Hutchinson M.I."/>
            <person name="Powell A.J."/>
            <person name="Barry K."/>
            <person name="Miller A.N."/>
            <person name="Grigoriev I.V."/>
            <person name="Debuchy R."/>
            <person name="Gladieux P."/>
            <person name="Thoren M.H."/>
            <person name="Johannesson H."/>
        </authorList>
    </citation>
    <scope>NUCLEOTIDE SEQUENCE</scope>
    <source>
        <strain evidence="6">PSN243</strain>
    </source>
</reference>
<gene>
    <name evidence="6" type="ORF">QBC34DRAFT_28446</name>
</gene>
<feature type="repeat" description="RCC1" evidence="3">
    <location>
        <begin position="326"/>
        <end position="378"/>
    </location>
</feature>
<feature type="compositionally biased region" description="Acidic residues" evidence="4">
    <location>
        <begin position="115"/>
        <end position="134"/>
    </location>
</feature>
<feature type="repeat" description="RCC1" evidence="3">
    <location>
        <begin position="379"/>
        <end position="435"/>
    </location>
</feature>
<feature type="repeat" description="RCC1" evidence="3">
    <location>
        <begin position="436"/>
        <end position="492"/>
    </location>
</feature>
<evidence type="ECO:0000313" key="7">
    <source>
        <dbReference type="Proteomes" id="UP001321760"/>
    </source>
</evidence>
<name>A0AAV9GYB0_9PEZI</name>
<evidence type="ECO:0000259" key="5">
    <source>
        <dbReference type="Pfam" id="PF25390"/>
    </source>
</evidence>
<dbReference type="InterPro" id="IPR058923">
    <property type="entry name" value="RCC1-like_dom"/>
</dbReference>
<protein>
    <submittedName>
        <fullName evidence="6">Regulator of chromosome condensation protein</fullName>
    </submittedName>
</protein>
<feature type="region of interest" description="Disordered" evidence="4">
    <location>
        <begin position="262"/>
        <end position="303"/>
    </location>
</feature>
<dbReference type="InterPro" id="IPR000408">
    <property type="entry name" value="Reg_chr_condens"/>
</dbReference>
<accession>A0AAV9GYB0</accession>